<dbReference type="EMBL" id="CP018092">
    <property type="protein sequence ID" value="ATS18608.1"/>
    <property type="molecule type" value="Genomic_DNA"/>
</dbReference>
<reference evidence="2" key="2">
    <citation type="journal article" date="2022" name="Front. Microbiol.">
        <title>Comparative Genomic Analysis Revealed Distinct Molecular Components and Organization of CO2-Concentrating Mechanism in Thermophilic Cyanobacteria.</title>
        <authorList>
            <person name="Tang J."/>
            <person name="Zhou H."/>
            <person name="Yao D."/>
            <person name="Riaz S."/>
            <person name="You D."/>
            <person name="Klepacz-Smolka A."/>
            <person name="Daroch M."/>
        </authorList>
    </citation>
    <scope>NUCLEOTIDE SEQUENCE [LARGE SCALE GENOMIC DNA]</scope>
    <source>
        <strain evidence="2">PCC 6715</strain>
    </source>
</reference>
<dbReference type="RefSeq" id="WP_198405935.1">
    <property type="nucleotide sequence ID" value="NZ_CP018092.1"/>
</dbReference>
<sequence length="112" mass="13322">MLNTITAAPTTPLPPWPTGYHFYSPGYSFSYEVIGPCCRLFDREQLPWPCCRIAWRSKEPSWRRIGRRLVVDGATKRHPSYAVYHRETNTVMMITLYWIHLEGRDRQWWYGA</sequence>
<dbReference type="Proteomes" id="UP000231057">
    <property type="component" value="Chromosome"/>
</dbReference>
<evidence type="ECO:0000313" key="1">
    <source>
        <dbReference type="EMBL" id="ATS18608.1"/>
    </source>
</evidence>
<proteinExistence type="predicted"/>
<organism evidence="1 2">
    <name type="scientific">Parathermosynechococcus lividus PCC 6715</name>
    <dbReference type="NCBI Taxonomy" id="1917166"/>
    <lineage>
        <taxon>Bacteria</taxon>
        <taxon>Bacillati</taxon>
        <taxon>Cyanobacteriota</taxon>
        <taxon>Cyanophyceae</taxon>
        <taxon>Acaryochloridales</taxon>
        <taxon>Thermosynechococcaceae</taxon>
        <taxon>Parathermosynechococcus</taxon>
    </lineage>
</organism>
<name>A0A2D2Q286_PARLV</name>
<dbReference type="AlphaFoldDB" id="A0A2D2Q286"/>
<keyword evidence="2" id="KW-1185">Reference proteome</keyword>
<accession>A0A2D2Q286</accession>
<dbReference type="KEGG" id="slw:BRW62_07405"/>
<evidence type="ECO:0000313" key="2">
    <source>
        <dbReference type="Proteomes" id="UP000231057"/>
    </source>
</evidence>
<gene>
    <name evidence="1" type="ORF">BRW62_07405</name>
</gene>
<protein>
    <submittedName>
        <fullName evidence="1">Uncharacterized protein</fullName>
    </submittedName>
</protein>
<reference evidence="1 2" key="1">
    <citation type="submission" date="2016-11" db="EMBL/GenBank/DDBJ databases">
        <title>Complete genome sequence of thermophilic cyanobacteria strain Synechococcus sp. PCC6715.</title>
        <authorList>
            <person name="Tang J."/>
            <person name="Daroch M."/>
            <person name="Liang Y."/>
            <person name="Jiang D."/>
            <person name="Shah M."/>
        </authorList>
    </citation>
    <scope>NUCLEOTIDE SEQUENCE [LARGE SCALE GENOMIC DNA]</scope>
    <source>
        <strain evidence="1 2">PCC 6715</strain>
    </source>
</reference>